<dbReference type="AlphaFoldDB" id="A0A0R2CKZ2"/>
<dbReference type="RefSeq" id="WP_057828859.1">
    <property type="nucleotide sequence ID" value="NZ_AYZE01000014.1"/>
</dbReference>
<dbReference type="InterPro" id="IPR003772">
    <property type="entry name" value="YceD"/>
</dbReference>
<keyword evidence="2" id="KW-1185">Reference proteome</keyword>
<accession>A0A0R2CKZ2</accession>
<proteinExistence type="predicted"/>
<organism evidence="1 2">
    <name type="scientific">Liquorilactobacillus cacaonum DSM 21116</name>
    <dbReference type="NCBI Taxonomy" id="1423729"/>
    <lineage>
        <taxon>Bacteria</taxon>
        <taxon>Bacillati</taxon>
        <taxon>Bacillota</taxon>
        <taxon>Bacilli</taxon>
        <taxon>Lactobacillales</taxon>
        <taxon>Lactobacillaceae</taxon>
        <taxon>Liquorilactobacillus</taxon>
    </lineage>
</organism>
<evidence type="ECO:0008006" key="3">
    <source>
        <dbReference type="Google" id="ProtNLM"/>
    </source>
</evidence>
<dbReference type="EMBL" id="AYZE01000014">
    <property type="protein sequence ID" value="KRM90628.1"/>
    <property type="molecule type" value="Genomic_DNA"/>
</dbReference>
<name>A0A0R2CKZ2_9LACO</name>
<dbReference type="PATRIC" id="fig|1423729.3.peg.623"/>
<protein>
    <recommendedName>
        <fullName evidence="3">Nucleic acid-binding protein</fullName>
    </recommendedName>
</protein>
<comment type="caution">
    <text evidence="1">The sequence shown here is derived from an EMBL/GenBank/DDBJ whole genome shotgun (WGS) entry which is preliminary data.</text>
</comment>
<reference evidence="1 2" key="1">
    <citation type="journal article" date="2015" name="Genome Announc.">
        <title>Expanding the biotechnology potential of lactobacilli through comparative genomics of 213 strains and associated genera.</title>
        <authorList>
            <person name="Sun Z."/>
            <person name="Harris H.M."/>
            <person name="McCann A."/>
            <person name="Guo C."/>
            <person name="Argimon S."/>
            <person name="Zhang W."/>
            <person name="Yang X."/>
            <person name="Jeffery I.B."/>
            <person name="Cooney J.C."/>
            <person name="Kagawa T.F."/>
            <person name="Liu W."/>
            <person name="Song Y."/>
            <person name="Salvetti E."/>
            <person name="Wrobel A."/>
            <person name="Rasinkangas P."/>
            <person name="Parkhill J."/>
            <person name="Rea M.C."/>
            <person name="O'Sullivan O."/>
            <person name="Ritari J."/>
            <person name="Douillard F.P."/>
            <person name="Paul Ross R."/>
            <person name="Yang R."/>
            <person name="Briner A.E."/>
            <person name="Felis G.E."/>
            <person name="de Vos W.M."/>
            <person name="Barrangou R."/>
            <person name="Klaenhammer T.R."/>
            <person name="Caufield P.W."/>
            <person name="Cui Y."/>
            <person name="Zhang H."/>
            <person name="O'Toole P.W."/>
        </authorList>
    </citation>
    <scope>NUCLEOTIDE SEQUENCE [LARGE SCALE GENOMIC DNA]</scope>
    <source>
        <strain evidence="1 2">DSM 21116</strain>
    </source>
</reference>
<dbReference type="OrthoDB" id="9790372at2"/>
<dbReference type="STRING" id="1423729.FC80_GL000617"/>
<dbReference type="Proteomes" id="UP000051131">
    <property type="component" value="Unassembled WGS sequence"/>
</dbReference>
<gene>
    <name evidence="1" type="ORF">FC80_GL000617</name>
</gene>
<evidence type="ECO:0000313" key="2">
    <source>
        <dbReference type="Proteomes" id="UP000051131"/>
    </source>
</evidence>
<sequence length="180" mass="20370">MKWSLNELGQIGSIPFQFDEVVEVAESIVNRNSEIIEISPAHVSGFFVVDSLGLLGSFKVNVEVTLPSTRSLKQVKVPLDFEVSEYYVSHRTQDLTRFDANDVVIILEDDIFDLNQAVEDNILLQIPTKVLTSEEKTDIGLPQGKDWEVLDDSRINLSQKSKDTVDPRLAKLKDFFKEDN</sequence>
<evidence type="ECO:0000313" key="1">
    <source>
        <dbReference type="EMBL" id="KRM90628.1"/>
    </source>
</evidence>
<dbReference type="Pfam" id="PF02620">
    <property type="entry name" value="YceD"/>
    <property type="match status" value="1"/>
</dbReference>